<feature type="compositionally biased region" description="Basic and acidic residues" evidence="1">
    <location>
        <begin position="57"/>
        <end position="72"/>
    </location>
</feature>
<organism evidence="2 3">
    <name type="scientific">Halovenus carboxidivorans</name>
    <dbReference type="NCBI Taxonomy" id="2692199"/>
    <lineage>
        <taxon>Archaea</taxon>
        <taxon>Methanobacteriati</taxon>
        <taxon>Methanobacteriota</taxon>
        <taxon>Stenosarchaea group</taxon>
        <taxon>Halobacteria</taxon>
        <taxon>Halobacteriales</taxon>
        <taxon>Haloarculaceae</taxon>
        <taxon>Halovenus</taxon>
    </lineage>
</organism>
<evidence type="ECO:0000313" key="3">
    <source>
        <dbReference type="Proteomes" id="UP000466535"/>
    </source>
</evidence>
<keyword evidence="3" id="KW-1185">Reference proteome</keyword>
<feature type="region of interest" description="Disordered" evidence="1">
    <location>
        <begin position="1"/>
        <end position="25"/>
    </location>
</feature>
<dbReference type="EMBL" id="WUUT01000001">
    <property type="protein sequence ID" value="MXR50982.1"/>
    <property type="molecule type" value="Genomic_DNA"/>
</dbReference>
<comment type="caution">
    <text evidence="2">The sequence shown here is derived from an EMBL/GenBank/DDBJ whole genome shotgun (WGS) entry which is preliminary data.</text>
</comment>
<dbReference type="RefSeq" id="WP_159763063.1">
    <property type="nucleotide sequence ID" value="NZ_WUUT01000001.1"/>
</dbReference>
<dbReference type="Proteomes" id="UP000466535">
    <property type="component" value="Unassembled WGS sequence"/>
</dbReference>
<accession>A0A6B0T6T9</accession>
<dbReference type="AlphaFoldDB" id="A0A6B0T6T9"/>
<reference evidence="2 3" key="1">
    <citation type="submission" date="2019-12" db="EMBL/GenBank/DDBJ databases">
        <title>Isolation and characterization of three novel carbon monoxide-oxidizing members of Halobacteria from salione crusts and soils.</title>
        <authorList>
            <person name="Myers M.R."/>
            <person name="King G.M."/>
        </authorList>
    </citation>
    <scope>NUCLEOTIDE SEQUENCE [LARGE SCALE GENOMIC DNA]</scope>
    <source>
        <strain evidence="2 3">WSH3</strain>
    </source>
</reference>
<protein>
    <submittedName>
        <fullName evidence="2">Uncharacterized protein</fullName>
    </submittedName>
</protein>
<evidence type="ECO:0000313" key="2">
    <source>
        <dbReference type="EMBL" id="MXR50982.1"/>
    </source>
</evidence>
<gene>
    <name evidence="2" type="ORF">GRX03_05085</name>
</gene>
<proteinExistence type="predicted"/>
<sequence>MGFEEFNREEIPTEGVSIGGDDDCDHETYRRYGSDVGGNIYFQCTSCSNVILNYDTTDSRGREPEELARESPNDDGPTPDPLVTGLSVDSDDSDDARRPEGDESESILSVLVASIRRRL</sequence>
<feature type="region of interest" description="Disordered" evidence="1">
    <location>
        <begin position="55"/>
        <end position="105"/>
    </location>
</feature>
<evidence type="ECO:0000256" key="1">
    <source>
        <dbReference type="SAM" id="MobiDB-lite"/>
    </source>
</evidence>
<name>A0A6B0T6T9_9EURY</name>
<feature type="compositionally biased region" description="Basic and acidic residues" evidence="1">
    <location>
        <begin position="1"/>
        <end position="11"/>
    </location>
</feature>